<reference evidence="2" key="1">
    <citation type="submission" date="2015-04" db="UniProtKB">
        <authorList>
            <consortium name="EnsemblPlants"/>
        </authorList>
    </citation>
    <scope>IDENTIFICATION</scope>
</reference>
<dbReference type="PANTHER" id="PTHR34145">
    <property type="entry name" value="OS02G0105600 PROTEIN"/>
    <property type="match status" value="1"/>
</dbReference>
<evidence type="ECO:0000259" key="1">
    <source>
        <dbReference type="SMART" id="SM00256"/>
    </source>
</evidence>
<dbReference type="InterPro" id="IPR053772">
    <property type="entry name" value="At1g61320/At1g61330-like"/>
</dbReference>
<reference evidence="2" key="2">
    <citation type="submission" date="2018-05" db="EMBL/GenBank/DDBJ databases">
        <title>OmerRS3 (Oryza meridionalis Reference Sequence Version 3).</title>
        <authorList>
            <person name="Zhang J."/>
            <person name="Kudrna D."/>
            <person name="Lee S."/>
            <person name="Talag J."/>
            <person name="Welchert J."/>
            <person name="Wing R.A."/>
        </authorList>
    </citation>
    <scope>NUCLEOTIDE SEQUENCE [LARGE SCALE GENOMIC DNA]</scope>
    <source>
        <strain evidence="2">cv. OR44</strain>
    </source>
</reference>
<dbReference type="SUPFAM" id="SSF81383">
    <property type="entry name" value="F-box domain"/>
    <property type="match status" value="1"/>
</dbReference>
<organism evidence="2">
    <name type="scientific">Oryza meridionalis</name>
    <dbReference type="NCBI Taxonomy" id="40149"/>
    <lineage>
        <taxon>Eukaryota</taxon>
        <taxon>Viridiplantae</taxon>
        <taxon>Streptophyta</taxon>
        <taxon>Embryophyta</taxon>
        <taxon>Tracheophyta</taxon>
        <taxon>Spermatophyta</taxon>
        <taxon>Magnoliopsida</taxon>
        <taxon>Liliopsida</taxon>
        <taxon>Poales</taxon>
        <taxon>Poaceae</taxon>
        <taxon>BOP clade</taxon>
        <taxon>Oryzoideae</taxon>
        <taxon>Oryzeae</taxon>
        <taxon>Oryzinae</taxon>
        <taxon>Oryza</taxon>
    </lineage>
</organism>
<name>A0A0E0E7K7_9ORYZ</name>
<sequence>MSMKKGIQVKSGAHHLLPPPNVCICCRGCESCRSTTSQLGVGVVVAAVGSSLVATRKTKRSLKRIGTNTTKKEEDMDDATTTKRKRPVIRFNDLPTDILIGIISRLPIKEAARTSILSSHWKKIWCSHVNLEFSFYSMSQRLASTSHDARLRMKMFIERVSQVFAQQWSKCSENSNPSSYLLSMRLSAVSLNLPVDFKAFLNLKRLKLEHTNITDENMQILISNCNALEFLGIVDCGKLTRLSTSHLWNQLKHLHVESCHLLKEIELNLGLTKLAYKGTLIPLSPPGPLLLTNVCMKLQHARSSLGYIFTNLPSTLLHLETLSLQCSELERAILPENHIKFMYLKHLRLQLRHPVTEKKIDLLDFACLLEAAPLLQKFELHMWMPLHHQRYREEAHGELRSLPPQPHAHLRLVHISGFIGMKDQLELSLHILRNSAMIRAMKVDPKPLFALPCISMLSPLEGFQYLDGYEVAIEYLCREDHSNVVDVSEIRREEVETLSVCELVYPDCVRLTRKANSSS</sequence>
<dbReference type="SMART" id="SM00256">
    <property type="entry name" value="FBOX"/>
    <property type="match status" value="1"/>
</dbReference>
<dbReference type="HOGENOM" id="CLU_010721_3_5_1"/>
<accession>A0A0E0E7K7</accession>
<dbReference type="Pfam" id="PF00646">
    <property type="entry name" value="F-box"/>
    <property type="match status" value="1"/>
</dbReference>
<protein>
    <recommendedName>
        <fullName evidence="1">F-box domain-containing protein</fullName>
    </recommendedName>
</protein>
<dbReference type="Gene3D" id="3.80.10.10">
    <property type="entry name" value="Ribonuclease Inhibitor"/>
    <property type="match status" value="1"/>
</dbReference>
<dbReference type="Pfam" id="PF23622">
    <property type="entry name" value="LRR_At1g61320_AtMIF1"/>
    <property type="match status" value="1"/>
</dbReference>
<dbReference type="Proteomes" id="UP000008021">
    <property type="component" value="Chromosome 7"/>
</dbReference>
<dbReference type="InterPro" id="IPR032675">
    <property type="entry name" value="LRR_dom_sf"/>
</dbReference>
<dbReference type="PANTHER" id="PTHR34145:SF61">
    <property type="entry name" value="OS07G0161500 PROTEIN"/>
    <property type="match status" value="1"/>
</dbReference>
<dbReference type="InterPro" id="IPR001810">
    <property type="entry name" value="F-box_dom"/>
</dbReference>
<dbReference type="AlphaFoldDB" id="A0A0E0E7K7"/>
<proteinExistence type="predicted"/>
<keyword evidence="3" id="KW-1185">Reference proteome</keyword>
<dbReference type="InterPro" id="IPR036047">
    <property type="entry name" value="F-box-like_dom_sf"/>
</dbReference>
<dbReference type="InterPro" id="IPR055357">
    <property type="entry name" value="LRR_At1g61320_AtMIF1"/>
</dbReference>
<dbReference type="STRING" id="40149.A0A0E0E7K7"/>
<evidence type="ECO:0000313" key="3">
    <source>
        <dbReference type="Proteomes" id="UP000008021"/>
    </source>
</evidence>
<feature type="domain" description="F-box" evidence="1">
    <location>
        <begin position="94"/>
        <end position="134"/>
    </location>
</feature>
<dbReference type="Gene3D" id="1.20.1280.50">
    <property type="match status" value="1"/>
</dbReference>
<evidence type="ECO:0000313" key="2">
    <source>
        <dbReference type="EnsemblPlants" id="OMERI07G02200.1"/>
    </source>
</evidence>
<dbReference type="Gramene" id="OMERI07G02200.1">
    <property type="protein sequence ID" value="OMERI07G02200.1"/>
    <property type="gene ID" value="OMERI07G02200"/>
</dbReference>
<dbReference type="EnsemblPlants" id="OMERI07G02200.1">
    <property type="protein sequence ID" value="OMERI07G02200.1"/>
    <property type="gene ID" value="OMERI07G02200"/>
</dbReference>
<dbReference type="SUPFAM" id="SSF52047">
    <property type="entry name" value="RNI-like"/>
    <property type="match status" value="1"/>
</dbReference>